<dbReference type="PANTHER" id="PTHR44163">
    <property type="entry name" value="U3 SMALL NUCLEOLAR RNA-ASSOCIATED PROTEIN 4 HOMOLOG"/>
    <property type="match status" value="1"/>
</dbReference>
<dbReference type="InterPro" id="IPR036322">
    <property type="entry name" value="WD40_repeat_dom_sf"/>
</dbReference>
<organism evidence="2 3">
    <name type="scientific">Cerrena zonata</name>
    <dbReference type="NCBI Taxonomy" id="2478898"/>
    <lineage>
        <taxon>Eukaryota</taxon>
        <taxon>Fungi</taxon>
        <taxon>Dikarya</taxon>
        <taxon>Basidiomycota</taxon>
        <taxon>Agaricomycotina</taxon>
        <taxon>Agaricomycetes</taxon>
        <taxon>Polyporales</taxon>
        <taxon>Cerrenaceae</taxon>
        <taxon>Cerrena</taxon>
    </lineage>
</organism>
<name>A0AAW0GMG4_9APHY</name>
<dbReference type="GO" id="GO:0032040">
    <property type="term" value="C:small-subunit processome"/>
    <property type="evidence" value="ECO:0007669"/>
    <property type="project" value="TreeGrafter"/>
</dbReference>
<dbReference type="GO" id="GO:0003723">
    <property type="term" value="F:RNA binding"/>
    <property type="evidence" value="ECO:0007669"/>
    <property type="project" value="TreeGrafter"/>
</dbReference>
<sequence>MWRTRSQKVSRRPQYSFYSNQFLVRDSYFKRSLVPTRKRRVKPHRLKQNTPSKLLVTMGDGTTLSVHRCRFVDFSPSAVTALAFPPLPLPSVKGKKKASIKKKLKFGILAIGRANGNIELCEWTGHDHQNSAPQAWVVKKTLSGPYMSKVDSLAFTIKYPDNITSDEVPSWSNLRLFSAGGGSELAEWDIEKGTIRRTIPSQGGSIWSIAPNPASSILALGCEDGSIRLLSIEYDTLVNARRLDRAKSRILSLAWGPPIPRNASKQKKAAKDDDSSDEEEDEWSDSWIVAGCSDSNLRKWDIASGRWQEKMGTDKQRGERTLVWAVGVLGDGTIVSGDSLGTVKFWDSRTCTQLQSFQAHGADVLCLTISPEGNAIYTSGVDQKVVQFTFVKTSQSAEAQSSLLTRSPSRWVQTTSRRLHSHDVRALAIWPPYTPLPPAYKRKFPLDVAPLLASGGLDMNVVIAPAALPASTVAKVINPLGTSTVSTFEDAYHRRLAYSSGSFNGSALSIAKGSRLLLCMRNAGLSVWKIKEKRKQTSEGDEMLVDEESQAQEPNPQDGGWERVLDMDLNVHTNLVASAISDDGKWIAVSDWYETKLFRLERLENGNLKPKRIRDFTSIVQASLGQASKAVPTGASSFIFTPDSTKLVMSMTMSGYILVIDLGTADNKPRVLRRFEQHRMQNIIVGNRVVKGRKSIEASVDVEMSDVDGEKDGSGSDESSEGEDEQITVTVTRMAVSPDGQWLATADDRSRTHIFNLDSIQHHCVLPSFPQPIHALTFDPSSPSTLILALANNTLQIYDVESRQFPAWSKHLLNSLPPRFTQLHDPVIGVTFDPEPPASGGTRKMALFWGATWVCKVQMDAAVWGYGGFEKKRRRDGKKYSLPPPPPGTPGYEEVKKGGGGKNFKLITHYRPILLAEFIGAGELVIVERPLVDVLAKLPPAFFKPKYGAS</sequence>
<dbReference type="InterPro" id="IPR015943">
    <property type="entry name" value="WD40/YVTN_repeat-like_dom_sf"/>
</dbReference>
<dbReference type="InterPro" id="IPR046351">
    <property type="entry name" value="UTP4"/>
</dbReference>
<gene>
    <name evidence="2" type="ORF">QCA50_001596</name>
</gene>
<feature type="compositionally biased region" description="Acidic residues" evidence="1">
    <location>
        <begin position="274"/>
        <end position="284"/>
    </location>
</feature>
<reference evidence="2 3" key="1">
    <citation type="submission" date="2022-09" db="EMBL/GenBank/DDBJ databases">
        <authorList>
            <person name="Palmer J.M."/>
        </authorList>
    </citation>
    <scope>NUCLEOTIDE SEQUENCE [LARGE SCALE GENOMIC DNA]</scope>
    <source>
        <strain evidence="2 3">DSM 7382</strain>
    </source>
</reference>
<proteinExistence type="predicted"/>
<keyword evidence="3" id="KW-1185">Reference proteome</keyword>
<feature type="compositionally biased region" description="Acidic residues" evidence="1">
    <location>
        <begin position="539"/>
        <end position="550"/>
    </location>
</feature>
<protein>
    <recommendedName>
        <fullName evidence="4">WD40 repeat-like protein</fullName>
    </recommendedName>
</protein>
<accession>A0AAW0GMG4</accession>
<dbReference type="GO" id="GO:0030686">
    <property type="term" value="C:90S preribosome"/>
    <property type="evidence" value="ECO:0007669"/>
    <property type="project" value="InterPro"/>
</dbReference>
<dbReference type="Proteomes" id="UP001385951">
    <property type="component" value="Unassembled WGS sequence"/>
</dbReference>
<dbReference type="SUPFAM" id="SSF69322">
    <property type="entry name" value="Tricorn protease domain 2"/>
    <property type="match status" value="1"/>
</dbReference>
<dbReference type="Gene3D" id="2.130.10.10">
    <property type="entry name" value="YVTN repeat-like/Quinoprotein amine dehydrogenase"/>
    <property type="match status" value="3"/>
</dbReference>
<dbReference type="EMBL" id="JASBNA010000002">
    <property type="protein sequence ID" value="KAK7694410.1"/>
    <property type="molecule type" value="Genomic_DNA"/>
</dbReference>
<dbReference type="GO" id="GO:0000462">
    <property type="term" value="P:maturation of SSU-rRNA from tricistronic rRNA transcript (SSU-rRNA, 5.8S rRNA, LSU-rRNA)"/>
    <property type="evidence" value="ECO:0007669"/>
    <property type="project" value="InterPro"/>
</dbReference>
<feature type="region of interest" description="Disordered" evidence="1">
    <location>
        <begin position="700"/>
        <end position="726"/>
    </location>
</feature>
<dbReference type="InterPro" id="IPR001680">
    <property type="entry name" value="WD40_rpt"/>
</dbReference>
<evidence type="ECO:0008006" key="4">
    <source>
        <dbReference type="Google" id="ProtNLM"/>
    </source>
</evidence>
<dbReference type="Pfam" id="PF00400">
    <property type="entry name" value="WD40"/>
    <property type="match status" value="3"/>
</dbReference>
<comment type="caution">
    <text evidence="2">The sequence shown here is derived from an EMBL/GenBank/DDBJ whole genome shotgun (WGS) entry which is preliminary data.</text>
</comment>
<dbReference type="SUPFAM" id="SSF50978">
    <property type="entry name" value="WD40 repeat-like"/>
    <property type="match status" value="1"/>
</dbReference>
<dbReference type="PANTHER" id="PTHR44163:SF1">
    <property type="entry name" value="U3 SMALL NUCLEOLAR RNA-ASSOCIATED PROTEIN 4 HOMOLOG"/>
    <property type="match status" value="1"/>
</dbReference>
<dbReference type="SMART" id="SM00320">
    <property type="entry name" value="WD40"/>
    <property type="match status" value="7"/>
</dbReference>
<dbReference type="GO" id="GO:0034455">
    <property type="term" value="C:t-UTP complex"/>
    <property type="evidence" value="ECO:0007669"/>
    <property type="project" value="TreeGrafter"/>
</dbReference>
<feature type="region of interest" description="Disordered" evidence="1">
    <location>
        <begin position="538"/>
        <end position="560"/>
    </location>
</feature>
<feature type="region of interest" description="Disordered" evidence="1">
    <location>
        <begin position="875"/>
        <end position="896"/>
    </location>
</feature>
<evidence type="ECO:0000313" key="3">
    <source>
        <dbReference type="Proteomes" id="UP001385951"/>
    </source>
</evidence>
<feature type="region of interest" description="Disordered" evidence="1">
    <location>
        <begin position="262"/>
        <end position="284"/>
    </location>
</feature>
<evidence type="ECO:0000313" key="2">
    <source>
        <dbReference type="EMBL" id="KAK7694410.1"/>
    </source>
</evidence>
<evidence type="ECO:0000256" key="1">
    <source>
        <dbReference type="SAM" id="MobiDB-lite"/>
    </source>
</evidence>
<dbReference type="AlphaFoldDB" id="A0AAW0GMG4"/>